<name>A0A378IA88_9GAMM</name>
<dbReference type="EMBL" id="LNXT01000015">
    <property type="protein sequence ID" value="KTC72544.1"/>
    <property type="molecule type" value="Genomic_DNA"/>
</dbReference>
<reference evidence="1 3" key="1">
    <citation type="submission" date="2015-11" db="EMBL/GenBank/DDBJ databases">
        <title>Genomic analysis of 38 Legionella species identifies large and diverse effector repertoires.</title>
        <authorList>
            <person name="Burstein D."/>
            <person name="Amaro F."/>
            <person name="Zusman T."/>
            <person name="Lifshitz Z."/>
            <person name="Cohen O."/>
            <person name="Gilbert J.A."/>
            <person name="Pupko T."/>
            <person name="Shuman H.A."/>
            <person name="Segal G."/>
        </authorList>
    </citation>
    <scope>NUCLEOTIDE SEQUENCE [LARGE SCALE GENOMIC DNA]</scope>
    <source>
        <strain evidence="1 3">CDC#1407-AL-14</strain>
    </source>
</reference>
<dbReference type="RefSeq" id="WP_058523391.1">
    <property type="nucleotide sequence ID" value="NZ_CAAAHV010000046.1"/>
</dbReference>
<evidence type="ECO:0000313" key="4">
    <source>
        <dbReference type="Proteomes" id="UP000255066"/>
    </source>
</evidence>
<accession>A0A378IA88</accession>
<gene>
    <name evidence="1" type="ORF">Lbir_1319</name>
    <name evidence="2" type="ORF">NCTC12437_01926</name>
</gene>
<evidence type="ECO:0000313" key="3">
    <source>
        <dbReference type="Proteomes" id="UP000054735"/>
    </source>
</evidence>
<organism evidence="2 4">
    <name type="scientific">Legionella birminghamensis</name>
    <dbReference type="NCBI Taxonomy" id="28083"/>
    <lineage>
        <taxon>Bacteria</taxon>
        <taxon>Pseudomonadati</taxon>
        <taxon>Pseudomonadota</taxon>
        <taxon>Gammaproteobacteria</taxon>
        <taxon>Legionellales</taxon>
        <taxon>Legionellaceae</taxon>
        <taxon>Legionella</taxon>
    </lineage>
</organism>
<reference evidence="2 4" key="2">
    <citation type="submission" date="2018-06" db="EMBL/GenBank/DDBJ databases">
        <authorList>
            <consortium name="Pathogen Informatics"/>
            <person name="Doyle S."/>
        </authorList>
    </citation>
    <scope>NUCLEOTIDE SEQUENCE [LARGE SCALE GENOMIC DNA]</scope>
    <source>
        <strain evidence="2 4">NCTC12437</strain>
    </source>
</reference>
<dbReference type="EMBL" id="UGNW01000001">
    <property type="protein sequence ID" value="STX32147.1"/>
    <property type="molecule type" value="Genomic_DNA"/>
</dbReference>
<protein>
    <submittedName>
        <fullName evidence="2">Uncharacterized protein</fullName>
    </submittedName>
</protein>
<dbReference type="AlphaFoldDB" id="A0A378IA88"/>
<evidence type="ECO:0000313" key="1">
    <source>
        <dbReference type="EMBL" id="KTC72544.1"/>
    </source>
</evidence>
<proteinExistence type="predicted"/>
<dbReference type="Proteomes" id="UP000255066">
    <property type="component" value="Unassembled WGS sequence"/>
</dbReference>
<evidence type="ECO:0000313" key="2">
    <source>
        <dbReference type="EMBL" id="STX32147.1"/>
    </source>
</evidence>
<sequence>MINEKYAQKAKQIKEKVLKDFSPSLYDGHKESCNQRLMNSLYNCKPVVMSSLQSGHIYYGSIVVDDRIFVVGKVRVLGSNEFEIFPCANPVREMYFINSFGQSQDTDSLVEPV</sequence>
<keyword evidence="3" id="KW-1185">Reference proteome</keyword>
<dbReference type="Proteomes" id="UP000054735">
    <property type="component" value="Unassembled WGS sequence"/>
</dbReference>